<keyword evidence="2" id="KW-1185">Reference proteome</keyword>
<accession>A0A8J7Q8I6</accession>
<evidence type="ECO:0000313" key="1">
    <source>
        <dbReference type="EMBL" id="MBO1319389.1"/>
    </source>
</evidence>
<reference evidence="1" key="1">
    <citation type="submission" date="2021-03" db="EMBL/GenBank/DDBJ databases">
        <authorList>
            <person name="Wang G."/>
        </authorList>
    </citation>
    <scope>NUCLEOTIDE SEQUENCE</scope>
    <source>
        <strain evidence="1">KCTC 12899</strain>
    </source>
</reference>
<protein>
    <submittedName>
        <fullName evidence="1">Uncharacterized protein</fullName>
    </submittedName>
</protein>
<dbReference type="Proteomes" id="UP000664417">
    <property type="component" value="Unassembled WGS sequence"/>
</dbReference>
<dbReference type="Gene3D" id="2.80.10.50">
    <property type="match status" value="1"/>
</dbReference>
<sequence>MTALFLFFFCLDLDPHYGELGRFTLDFPDGYLTAEVFGPEGETYLAGIQFSGTPKQQVVVARVTAAGTLDQSWGQQGLSIIPLPGEHLDVGTLAITDDGGLYVVGSFVARLDETGQRDFTFGESGLVDLGGGAFIRTEYAAVYAGNRLAVVGRRAYRSGTFLYAFLPNGSIDTDFSNGGVIEPLDTSPNALRIPTAQHRGNDGTTTIVLGSFARPDFDEHFGTTRLSISPSGALSRSTLTALPLLGYLGYAVEVNDITYHPDRGKLLYAGITTLADVGLGSGPDFWTMYFFSDVPYAGCADAFSSRSTAVRVDQAGGLLFFYGGYVQRYRYNPDDQTCRVLLADHLYGIAGRRFFSALPGWVNAVSQPREGAFLMRSGNSLFRFVEPFPCDQDITITGPAEPLTFCLDQNSLPRISVTTDQPTHKIIGTFWLKDGEPVQRQSHRLFLPLPAATGASGTYRCQVLVEDCRDGFWSEPIEVTLTETCASGEDAP</sequence>
<name>A0A8J7Q8I6_9BACT</name>
<proteinExistence type="predicted"/>
<gene>
    <name evidence="1" type="ORF">J3U88_13025</name>
</gene>
<comment type="caution">
    <text evidence="1">The sequence shown here is derived from an EMBL/GenBank/DDBJ whole genome shotgun (WGS) entry which is preliminary data.</text>
</comment>
<dbReference type="RefSeq" id="WP_207859210.1">
    <property type="nucleotide sequence ID" value="NZ_JAFREP010000011.1"/>
</dbReference>
<evidence type="ECO:0000313" key="2">
    <source>
        <dbReference type="Proteomes" id="UP000664417"/>
    </source>
</evidence>
<dbReference type="AlphaFoldDB" id="A0A8J7Q8I6"/>
<dbReference type="EMBL" id="JAFREP010000011">
    <property type="protein sequence ID" value="MBO1319389.1"/>
    <property type="molecule type" value="Genomic_DNA"/>
</dbReference>
<organism evidence="1 2">
    <name type="scientific">Acanthopleuribacter pedis</name>
    <dbReference type="NCBI Taxonomy" id="442870"/>
    <lineage>
        <taxon>Bacteria</taxon>
        <taxon>Pseudomonadati</taxon>
        <taxon>Acidobacteriota</taxon>
        <taxon>Holophagae</taxon>
        <taxon>Acanthopleuribacterales</taxon>
        <taxon>Acanthopleuribacteraceae</taxon>
        <taxon>Acanthopleuribacter</taxon>
    </lineage>
</organism>